<keyword evidence="3" id="KW-1185">Reference proteome</keyword>
<proteinExistence type="predicted"/>
<feature type="transmembrane region" description="Helical" evidence="1">
    <location>
        <begin position="40"/>
        <end position="60"/>
    </location>
</feature>
<evidence type="ECO:0000313" key="3">
    <source>
        <dbReference type="Proteomes" id="UP000027822"/>
    </source>
</evidence>
<evidence type="ECO:0000313" key="2">
    <source>
        <dbReference type="EMBL" id="KEK20082.1"/>
    </source>
</evidence>
<keyword evidence="1" id="KW-0472">Membrane</keyword>
<sequence length="95" mass="10766">MKKMYSKISMLFAILSIIPFILIQLDLGHIAPLITLGQDRVVGLVIPIVYSFIGLIFALLSKRGDLKRNLIFINVIFFLLNIVIVYIGLFAFRTP</sequence>
<dbReference type="EMBL" id="JOTN01000004">
    <property type="protein sequence ID" value="KEK20082.1"/>
    <property type="molecule type" value="Genomic_DNA"/>
</dbReference>
<comment type="caution">
    <text evidence="2">The sequence shown here is derived from an EMBL/GenBank/DDBJ whole genome shotgun (WGS) entry which is preliminary data.</text>
</comment>
<dbReference type="OrthoDB" id="2991240at2"/>
<dbReference type="eggNOG" id="ENOG502ZT5I">
    <property type="taxonomic scope" value="Bacteria"/>
</dbReference>
<protein>
    <submittedName>
        <fullName evidence="2">Uncharacterized protein</fullName>
    </submittedName>
</protein>
<organism evidence="2 3">
    <name type="scientific">Bacillus manliponensis</name>
    <dbReference type="NCBI Taxonomy" id="574376"/>
    <lineage>
        <taxon>Bacteria</taxon>
        <taxon>Bacillati</taxon>
        <taxon>Bacillota</taxon>
        <taxon>Bacilli</taxon>
        <taxon>Bacillales</taxon>
        <taxon>Bacillaceae</taxon>
        <taxon>Bacillus</taxon>
        <taxon>Bacillus cereus group</taxon>
    </lineage>
</organism>
<feature type="transmembrane region" description="Helical" evidence="1">
    <location>
        <begin position="72"/>
        <end position="92"/>
    </location>
</feature>
<dbReference type="AlphaFoldDB" id="A0A073K0V7"/>
<evidence type="ECO:0000256" key="1">
    <source>
        <dbReference type="SAM" id="Phobius"/>
    </source>
</evidence>
<keyword evidence="1" id="KW-0812">Transmembrane</keyword>
<dbReference type="Proteomes" id="UP000027822">
    <property type="component" value="Unassembled WGS sequence"/>
</dbReference>
<gene>
    <name evidence="2" type="ORF">BAMA_16635</name>
</gene>
<dbReference type="RefSeq" id="WP_034637246.1">
    <property type="nucleotide sequence ID" value="NZ_CBCSJC010000003.1"/>
</dbReference>
<accession>A0A073K0V7</accession>
<keyword evidence="1" id="KW-1133">Transmembrane helix</keyword>
<name>A0A073K0V7_9BACI</name>
<reference evidence="2 3" key="1">
    <citation type="submission" date="2014-06" db="EMBL/GenBank/DDBJ databases">
        <title>Draft genome sequence of Bacillus manliponensis JCM 15802 (MCCC 1A00708).</title>
        <authorList>
            <person name="Lai Q."/>
            <person name="Liu Y."/>
            <person name="Shao Z."/>
        </authorList>
    </citation>
    <scope>NUCLEOTIDE SEQUENCE [LARGE SCALE GENOMIC DNA]</scope>
    <source>
        <strain evidence="2 3">JCM 15802</strain>
    </source>
</reference>